<evidence type="ECO:0000259" key="1">
    <source>
        <dbReference type="Pfam" id="PF00535"/>
    </source>
</evidence>
<dbReference type="GO" id="GO:0016757">
    <property type="term" value="F:glycosyltransferase activity"/>
    <property type="evidence" value="ECO:0007669"/>
    <property type="project" value="UniProtKB-KW"/>
</dbReference>
<dbReference type="InterPro" id="IPR050834">
    <property type="entry name" value="Glycosyltransf_2"/>
</dbReference>
<keyword evidence="2" id="KW-0808">Transferase</keyword>
<comment type="caution">
    <text evidence="2">The sequence shown here is derived from an EMBL/GenBank/DDBJ whole genome shotgun (WGS) entry which is preliminary data.</text>
</comment>
<dbReference type="EMBL" id="LKAQ01000001">
    <property type="protein sequence ID" value="OIQ51660.1"/>
    <property type="molecule type" value="Genomic_DNA"/>
</dbReference>
<dbReference type="PANTHER" id="PTHR43685:SF2">
    <property type="entry name" value="GLYCOSYLTRANSFERASE 2-LIKE DOMAIN-CONTAINING PROTEIN"/>
    <property type="match status" value="1"/>
</dbReference>
<dbReference type="EC" id="2.4.1.305" evidence="2"/>
<gene>
    <name evidence="2" type="primary">wfgD_1</name>
    <name evidence="2" type="ORF">BerOc1_00115</name>
</gene>
<sequence length="297" mass="34544">MGNPRGDSPLFSVLMSTYNRADRLPLAIRSIVKQQYPHWELILVNDGGEDVSRIANSFLSKRITLLNFEDNKGKSAAINEAFRHAKGEFIAYLDDDDQWLPNHLRTHFERYDLNPEAMFHHSDTHRIVLERDRRGNEKEASRNLLYDAPVGFRDFIARNRITWLSVTHRRECFAAVGGLDERLRILVDFDLWRRMAARYEFHHIPEHTGDYFIHRQIDGQMTGLVRKDPLAFLYANALIQRKAVPPDLARLHSEELSAARQKAYVDFLTARAEEFHSRGNERRRNAALSLAAKIRGR</sequence>
<reference evidence="2 3" key="1">
    <citation type="submission" date="2015-09" db="EMBL/GenBank/DDBJ databases">
        <title>Genome of Desulfovibrio dechloracetivorans BerOc1, a mercury methylating strain isolated from highly hydrocarbons and metals contaminated coastal sediments.</title>
        <authorList>
            <person name="Goni Urriza M."/>
            <person name="Gassie C."/>
            <person name="Bouchez O."/>
            <person name="Klopp C."/>
            <person name="Ranchou-Peyruse A."/>
            <person name="Remy G."/>
        </authorList>
    </citation>
    <scope>NUCLEOTIDE SEQUENCE [LARGE SCALE GENOMIC DNA]</scope>
    <source>
        <strain evidence="2 3">BerOc1</strain>
    </source>
</reference>
<dbReference type="AlphaFoldDB" id="A0A1J5N0L8"/>
<dbReference type="SUPFAM" id="SSF53448">
    <property type="entry name" value="Nucleotide-diphospho-sugar transferases"/>
    <property type="match status" value="1"/>
</dbReference>
<organism evidence="2 3">
    <name type="scientific">Pseudodesulfovibrio hydrargyri</name>
    <dbReference type="NCBI Taxonomy" id="2125990"/>
    <lineage>
        <taxon>Bacteria</taxon>
        <taxon>Pseudomonadati</taxon>
        <taxon>Thermodesulfobacteriota</taxon>
        <taxon>Desulfovibrionia</taxon>
        <taxon>Desulfovibrionales</taxon>
        <taxon>Desulfovibrionaceae</taxon>
    </lineage>
</organism>
<dbReference type="Pfam" id="PF00535">
    <property type="entry name" value="Glycos_transf_2"/>
    <property type="match status" value="1"/>
</dbReference>
<feature type="domain" description="Glycosyltransferase 2-like" evidence="1">
    <location>
        <begin position="12"/>
        <end position="119"/>
    </location>
</feature>
<evidence type="ECO:0000313" key="3">
    <source>
        <dbReference type="Proteomes" id="UP000181901"/>
    </source>
</evidence>
<dbReference type="Proteomes" id="UP000181901">
    <property type="component" value="Unassembled WGS sequence"/>
</dbReference>
<dbReference type="CDD" id="cd00761">
    <property type="entry name" value="Glyco_tranf_GTA_type"/>
    <property type="match status" value="1"/>
</dbReference>
<dbReference type="RefSeq" id="WP_071543786.1">
    <property type="nucleotide sequence ID" value="NZ_LKAQ01000001.1"/>
</dbReference>
<keyword evidence="2" id="KW-0328">Glycosyltransferase</keyword>
<dbReference type="PANTHER" id="PTHR43685">
    <property type="entry name" value="GLYCOSYLTRANSFERASE"/>
    <property type="match status" value="1"/>
</dbReference>
<proteinExistence type="predicted"/>
<accession>A0A1J5N0L8</accession>
<dbReference type="OrthoDB" id="5439746at2"/>
<dbReference type="InterPro" id="IPR001173">
    <property type="entry name" value="Glyco_trans_2-like"/>
</dbReference>
<protein>
    <submittedName>
        <fullName evidence="2">UDP-Glc:alpha-D-GlcNAc-diphosphoundecaprenol beta-1,3-glucosyltransferase WfgD</fullName>
        <ecNumber evidence="2">2.4.1.305</ecNumber>
    </submittedName>
</protein>
<evidence type="ECO:0000313" key="2">
    <source>
        <dbReference type="EMBL" id="OIQ51660.1"/>
    </source>
</evidence>
<dbReference type="Gene3D" id="3.90.550.10">
    <property type="entry name" value="Spore Coat Polysaccharide Biosynthesis Protein SpsA, Chain A"/>
    <property type="match status" value="1"/>
</dbReference>
<keyword evidence="3" id="KW-1185">Reference proteome</keyword>
<name>A0A1J5N0L8_9BACT</name>
<dbReference type="InterPro" id="IPR029044">
    <property type="entry name" value="Nucleotide-diphossugar_trans"/>
</dbReference>